<dbReference type="EMBL" id="JBBPBN010000010">
    <property type="protein sequence ID" value="KAK9030703.1"/>
    <property type="molecule type" value="Genomic_DNA"/>
</dbReference>
<evidence type="ECO:0000313" key="2">
    <source>
        <dbReference type="EMBL" id="KAK9030703.1"/>
    </source>
</evidence>
<name>A0ABR2SZP9_9ROSI</name>
<feature type="compositionally biased region" description="Basic and acidic residues" evidence="1">
    <location>
        <begin position="56"/>
        <end position="66"/>
    </location>
</feature>
<feature type="region of interest" description="Disordered" evidence="1">
    <location>
        <begin position="1"/>
        <end position="96"/>
    </location>
</feature>
<sequence length="149" mass="15530">MAPDTSSEQVSTGSVPDIAHERTDLDSPTEGSSAHAQGNENTASDARLEATSTHDVPNDDTSHVEDTSPVVPSVPTLDHSDHSTGMQNATTEAAPNDEMVEVEVSALPASISNNDVRVDFALPVSISNNDVRVDSTSRVMPSAPLGPVN</sequence>
<accession>A0ABR2SZP9</accession>
<gene>
    <name evidence="2" type="ORF">V6N11_032118</name>
</gene>
<comment type="caution">
    <text evidence="2">The sequence shown here is derived from an EMBL/GenBank/DDBJ whole genome shotgun (WGS) entry which is preliminary data.</text>
</comment>
<keyword evidence="3" id="KW-1185">Reference proteome</keyword>
<feature type="compositionally biased region" description="Polar residues" evidence="1">
    <location>
        <begin position="83"/>
        <end position="93"/>
    </location>
</feature>
<organism evidence="2 3">
    <name type="scientific">Hibiscus sabdariffa</name>
    <name type="common">roselle</name>
    <dbReference type="NCBI Taxonomy" id="183260"/>
    <lineage>
        <taxon>Eukaryota</taxon>
        <taxon>Viridiplantae</taxon>
        <taxon>Streptophyta</taxon>
        <taxon>Embryophyta</taxon>
        <taxon>Tracheophyta</taxon>
        <taxon>Spermatophyta</taxon>
        <taxon>Magnoliopsida</taxon>
        <taxon>eudicotyledons</taxon>
        <taxon>Gunneridae</taxon>
        <taxon>Pentapetalae</taxon>
        <taxon>rosids</taxon>
        <taxon>malvids</taxon>
        <taxon>Malvales</taxon>
        <taxon>Malvaceae</taxon>
        <taxon>Malvoideae</taxon>
        <taxon>Hibiscus</taxon>
    </lineage>
</organism>
<evidence type="ECO:0000313" key="3">
    <source>
        <dbReference type="Proteomes" id="UP001396334"/>
    </source>
</evidence>
<feature type="compositionally biased region" description="Polar residues" evidence="1">
    <location>
        <begin position="1"/>
        <end position="14"/>
    </location>
</feature>
<proteinExistence type="predicted"/>
<dbReference type="Proteomes" id="UP001396334">
    <property type="component" value="Unassembled WGS sequence"/>
</dbReference>
<feature type="compositionally biased region" description="Polar residues" evidence="1">
    <location>
        <begin position="29"/>
        <end position="55"/>
    </location>
</feature>
<evidence type="ECO:0000256" key="1">
    <source>
        <dbReference type="SAM" id="MobiDB-lite"/>
    </source>
</evidence>
<protein>
    <submittedName>
        <fullName evidence="2">Uncharacterized protein</fullName>
    </submittedName>
</protein>
<reference evidence="2 3" key="1">
    <citation type="journal article" date="2024" name="G3 (Bethesda)">
        <title>Genome assembly of Hibiscus sabdariffa L. provides insights into metabolisms of medicinal natural products.</title>
        <authorList>
            <person name="Kim T."/>
        </authorList>
    </citation>
    <scope>NUCLEOTIDE SEQUENCE [LARGE SCALE GENOMIC DNA]</scope>
    <source>
        <strain evidence="2">TK-2024</strain>
        <tissue evidence="2">Old leaves</tissue>
    </source>
</reference>